<proteinExistence type="predicted"/>
<sequence length="265" mass="27545">MRRTPRYPRALPATVALALVATGSEAAPSLPPTLSWLAAPMEASVQLPGTGVQMIEADGQQFFLAGNGRYVLTGPAWDLWHGERLASVAEASALAGRIDLTRLPLDATELGAFRSGAGQGAGQGAAAGPTDREDGAESASSPAPEAPVWVFVDPLCPHCRDLLQTLNTEGIEANVVLLPIGGKASVQAARQIHCAADRAVAWSALLQATSTDLPTPAPDCDTQPLVRALITAQLLGVEQVPLLIAPDGRLHQGVPEQLQAWLAGE</sequence>
<dbReference type="Gene3D" id="3.40.30.10">
    <property type="entry name" value="Glutaredoxin"/>
    <property type="match status" value="1"/>
</dbReference>
<accession>A0A5M8FVS4</accession>
<evidence type="ECO:0000256" key="1">
    <source>
        <dbReference type="SAM" id="MobiDB-lite"/>
    </source>
</evidence>
<name>A0A5M8FVS4_9GAMM</name>
<dbReference type="SUPFAM" id="SSF52833">
    <property type="entry name" value="Thioredoxin-like"/>
    <property type="match status" value="1"/>
</dbReference>
<dbReference type="InterPro" id="IPR036249">
    <property type="entry name" value="Thioredoxin-like_sf"/>
</dbReference>
<dbReference type="PANTHER" id="PTHR35272:SF3">
    <property type="entry name" value="THIOL:DISULFIDE INTERCHANGE PROTEIN DSBC"/>
    <property type="match status" value="1"/>
</dbReference>
<feature type="region of interest" description="Disordered" evidence="1">
    <location>
        <begin position="114"/>
        <end position="143"/>
    </location>
</feature>
<reference evidence="3 4" key="1">
    <citation type="submission" date="2019-09" db="EMBL/GenBank/DDBJ databases">
        <title>Whole-genome sequence of the purple sulfur bacterium Thiohalocapsa marina DSM 19078.</title>
        <authorList>
            <person name="Kyndt J.A."/>
            <person name="Meyer T.E."/>
        </authorList>
    </citation>
    <scope>NUCLEOTIDE SEQUENCE [LARGE SCALE GENOMIC DNA]</scope>
    <source>
        <strain evidence="3 4">DSM 19078</strain>
    </source>
</reference>
<protein>
    <submittedName>
        <fullName evidence="3">Thioredoxin fold domain-containing protein</fullName>
    </submittedName>
</protein>
<dbReference type="EMBL" id="VWXX01000001">
    <property type="protein sequence ID" value="KAA6187924.1"/>
    <property type="molecule type" value="Genomic_DNA"/>
</dbReference>
<keyword evidence="4" id="KW-1185">Reference proteome</keyword>
<evidence type="ECO:0000313" key="4">
    <source>
        <dbReference type="Proteomes" id="UP000322981"/>
    </source>
</evidence>
<dbReference type="InterPro" id="IPR051470">
    <property type="entry name" value="Thiol:disulfide_interchange"/>
</dbReference>
<evidence type="ECO:0000256" key="2">
    <source>
        <dbReference type="SAM" id="SignalP"/>
    </source>
</evidence>
<dbReference type="PANTHER" id="PTHR35272">
    <property type="entry name" value="THIOL:DISULFIDE INTERCHANGE PROTEIN DSBC-RELATED"/>
    <property type="match status" value="1"/>
</dbReference>
<dbReference type="Proteomes" id="UP000322981">
    <property type="component" value="Unassembled WGS sequence"/>
</dbReference>
<dbReference type="OrthoDB" id="9780340at2"/>
<dbReference type="AlphaFoldDB" id="A0A5M8FVS4"/>
<feature type="chain" id="PRO_5024358332" evidence="2">
    <location>
        <begin position="27"/>
        <end position="265"/>
    </location>
</feature>
<organism evidence="3 4">
    <name type="scientific">Thiohalocapsa marina</name>
    <dbReference type="NCBI Taxonomy" id="424902"/>
    <lineage>
        <taxon>Bacteria</taxon>
        <taxon>Pseudomonadati</taxon>
        <taxon>Pseudomonadota</taxon>
        <taxon>Gammaproteobacteria</taxon>
        <taxon>Chromatiales</taxon>
        <taxon>Chromatiaceae</taxon>
        <taxon>Thiohalocapsa</taxon>
    </lineage>
</organism>
<gene>
    <name evidence="3" type="ORF">F2Q65_01465</name>
</gene>
<feature type="signal peptide" evidence="2">
    <location>
        <begin position="1"/>
        <end position="26"/>
    </location>
</feature>
<comment type="caution">
    <text evidence="3">The sequence shown here is derived from an EMBL/GenBank/DDBJ whole genome shotgun (WGS) entry which is preliminary data.</text>
</comment>
<dbReference type="RefSeq" id="WP_150089644.1">
    <property type="nucleotide sequence ID" value="NZ_VWXX01000001.1"/>
</dbReference>
<evidence type="ECO:0000313" key="3">
    <source>
        <dbReference type="EMBL" id="KAA6187924.1"/>
    </source>
</evidence>
<keyword evidence="2" id="KW-0732">Signal</keyword>